<sequence length="159" mass="16557">MELGGSAEAVGEHTIASADLRAKLTDTDNASFAVASSTFRAAAEGGAEFALTDAYCDVDGADFVFSRTVTTTGRNWETTTTKVIAVDFAFLDNGRPIMVTPHSTYTVNSYQSVADGNVATADFDVKANAEDTLADVYAGVLAIEDTYSGSSIDAMLAIG</sequence>
<accession>A0A2U8HAY3</accession>
<organism evidence="1 2">
    <name type="scientific">Alloyangia pacifica</name>
    <dbReference type="NCBI Taxonomy" id="311180"/>
    <lineage>
        <taxon>Bacteria</taxon>
        <taxon>Pseudomonadati</taxon>
        <taxon>Pseudomonadota</taxon>
        <taxon>Alphaproteobacteria</taxon>
        <taxon>Rhodobacterales</taxon>
        <taxon>Roseobacteraceae</taxon>
        <taxon>Alloyangia</taxon>
    </lineage>
</organism>
<dbReference type="Proteomes" id="UP000244915">
    <property type="component" value="Chromosome 1"/>
</dbReference>
<reference evidence="1 2" key="1">
    <citation type="submission" date="2017-06" db="EMBL/GenBank/DDBJ databases">
        <title>Yangia sp. YSBP01 complete genome sequence.</title>
        <authorList>
            <person name="Woo J.-H."/>
            <person name="Kim H.-S."/>
        </authorList>
    </citation>
    <scope>NUCLEOTIDE SEQUENCE [LARGE SCALE GENOMIC DNA]</scope>
    <source>
        <strain evidence="1 2">YSBP01</strain>
    </source>
</reference>
<name>A0A2U8HAY3_9RHOB</name>
<protein>
    <submittedName>
        <fullName evidence="1">Uncharacterized protein</fullName>
    </submittedName>
</protein>
<evidence type="ECO:0000313" key="2">
    <source>
        <dbReference type="Proteomes" id="UP000244915"/>
    </source>
</evidence>
<dbReference type="AlphaFoldDB" id="A0A2U8HAY3"/>
<evidence type="ECO:0000313" key="1">
    <source>
        <dbReference type="EMBL" id="AWI83109.1"/>
    </source>
</evidence>
<dbReference type="EMBL" id="CP022189">
    <property type="protein sequence ID" value="AWI83109.1"/>
    <property type="molecule type" value="Genomic_DNA"/>
</dbReference>
<dbReference type="KEGG" id="ypac:CEW88_05180"/>
<gene>
    <name evidence="1" type="ORF">CEW88_05180</name>
</gene>
<proteinExistence type="predicted"/>